<dbReference type="HOGENOM" id="CLU_028142_4_1_9"/>
<keyword evidence="2" id="KW-0663">Pyridoxal phosphate</keyword>
<dbReference type="AlphaFoldDB" id="E6SJ43"/>
<proteinExistence type="predicted"/>
<reference evidence="5" key="2">
    <citation type="journal article" date="2010" name="Stand. Genomic Sci.">
        <title>Complete genome sequence of Thermaerobacter marianensis type strain (7p75aT).</title>
        <authorList>
            <person name="Han C."/>
            <person name="Gu W."/>
            <person name="Zhang X."/>
            <person name="Lapidus A."/>
            <person name="Nolan M."/>
            <person name="Copeland A."/>
            <person name="Lucas S."/>
            <person name="Glavina Del Rio T."/>
            <person name="Tice H."/>
            <person name="Cheng J."/>
            <person name="Tapia R."/>
            <person name="Goodwin L."/>
            <person name="Pitluck S."/>
            <person name="Pagani I."/>
            <person name="Ivanova N."/>
            <person name="Mavromatis K."/>
            <person name="Mikhailova N."/>
            <person name="Pati A."/>
            <person name="Chen A."/>
            <person name="Palaniappan K."/>
            <person name="Land M."/>
            <person name="Hauser L."/>
            <person name="Chang Y."/>
            <person name="Jeffries C."/>
            <person name="Schneider S."/>
            <person name="Rohde M."/>
            <person name="Goker M."/>
            <person name="Pukall R."/>
            <person name="Woyke T."/>
            <person name="Bristow J."/>
            <person name="Eisen J."/>
            <person name="Markowitz V."/>
            <person name="Hugenholtz P."/>
            <person name="Kyrpides N."/>
            <person name="Klenk H."/>
            <person name="Detter J."/>
        </authorList>
    </citation>
    <scope>NUCLEOTIDE SEQUENCE [LARGE SCALE GENOMIC DNA]</scope>
    <source>
        <strain evidence="5">ATCC 700841 / DSM 12885 / JCM 10246 / 7p75a</strain>
    </source>
</reference>
<dbReference type="RefSeq" id="WP_013496367.1">
    <property type="nucleotide sequence ID" value="NC_014831.1"/>
</dbReference>
<dbReference type="Pfam" id="PF00291">
    <property type="entry name" value="PALP"/>
    <property type="match status" value="1"/>
</dbReference>
<dbReference type="STRING" id="644966.Tmar_1985"/>
<reference evidence="4 5" key="1">
    <citation type="journal article" date="2010" name="Stand. Genomic Sci.">
        <title>Complete genome sequence of Thermaerobacter marianensis type strain (7p75a).</title>
        <authorList>
            <person name="Han C."/>
            <person name="Gu W."/>
            <person name="Zhang X."/>
            <person name="Lapidus A."/>
            <person name="Nolan M."/>
            <person name="Copeland A."/>
            <person name="Lucas S."/>
            <person name="Del Rio T.G."/>
            <person name="Tice H."/>
            <person name="Cheng J.F."/>
            <person name="Tapia R."/>
            <person name="Goodwin L."/>
            <person name="Pitluck S."/>
            <person name="Pagani I."/>
            <person name="Ivanova N."/>
            <person name="Mavromatis K."/>
            <person name="Mikhailova N."/>
            <person name="Pati A."/>
            <person name="Chen A."/>
            <person name="Palaniappan K."/>
            <person name="Land M."/>
            <person name="Hauser L."/>
            <person name="Chang Y.J."/>
            <person name="Jeffries C.D."/>
            <person name="Schneider S."/>
            <person name="Rohde M."/>
            <person name="Goker M."/>
            <person name="Pukall R."/>
            <person name="Woyke T."/>
            <person name="Bristow J."/>
            <person name="Eisen J.A."/>
            <person name="Markowitz V."/>
            <person name="Hugenholtz P."/>
            <person name="Kyrpides N.C."/>
            <person name="Klenk H.P."/>
            <person name="Detter J.C."/>
        </authorList>
    </citation>
    <scope>NUCLEOTIDE SEQUENCE [LARGE SCALE GENOMIC DNA]</scope>
    <source>
        <strain evidence="5">ATCC 700841 / DSM 12885 / JCM 10246 / 7p75a</strain>
    </source>
</reference>
<name>E6SJ43_THEM7</name>
<evidence type="ECO:0000256" key="1">
    <source>
        <dbReference type="ARBA" id="ARBA00001933"/>
    </source>
</evidence>
<dbReference type="KEGG" id="tmr:Tmar_1985"/>
<dbReference type="InterPro" id="IPR036052">
    <property type="entry name" value="TrpB-like_PALP_sf"/>
</dbReference>
<dbReference type="InterPro" id="IPR050214">
    <property type="entry name" value="Cys_Synth/Cystath_Beta-Synth"/>
</dbReference>
<keyword evidence="5" id="KW-1185">Reference proteome</keyword>
<dbReference type="Gene3D" id="3.40.50.1100">
    <property type="match status" value="2"/>
</dbReference>
<comment type="cofactor">
    <cofactor evidence="1">
        <name>pyridoxal 5'-phosphate</name>
        <dbReference type="ChEBI" id="CHEBI:597326"/>
    </cofactor>
</comment>
<evidence type="ECO:0000313" key="4">
    <source>
        <dbReference type="EMBL" id="ADU52067.1"/>
    </source>
</evidence>
<gene>
    <name evidence="4" type="ordered locus">Tmar_1985</name>
</gene>
<dbReference type="GO" id="GO:1901605">
    <property type="term" value="P:alpha-amino acid metabolic process"/>
    <property type="evidence" value="ECO:0007669"/>
    <property type="project" value="UniProtKB-ARBA"/>
</dbReference>
<dbReference type="InterPro" id="IPR001926">
    <property type="entry name" value="TrpB-like_PALP"/>
</dbReference>
<accession>E6SJ43</accession>
<feature type="domain" description="Tryptophan synthase beta chain-like PALP" evidence="3">
    <location>
        <begin position="80"/>
        <end position="381"/>
    </location>
</feature>
<dbReference type="SUPFAM" id="SSF53686">
    <property type="entry name" value="Tryptophan synthase beta subunit-like PLP-dependent enzymes"/>
    <property type="match status" value="1"/>
</dbReference>
<sequence>MQPGIPIQRNPALAGLACLRCGTAYGLDGPEPLTGCPRCRAEGYPASLVVRYDGGPWQPRPGARGMARYGERLPYLAYPSLGEGGTPLVDLPRLAAALGVARLWVKNEGQNPTGSHKDRLSPLVVARALELGYPAVIAASSGNQGVSLALYAAAAGLECEIATTPTMSASWRDALDQVGARVVTFTDPFDRWRYVARRVEEGACYPATNFIVPPVGSNPFGVDGYKTVAHEIVQATAGDEPPTVVVAPCSRGDLLWGLWRGFQEAREAGWLPELPRLVAAEPFPRLARVLAGADYRDHFPGRTRLISIGGSTVTYQAVRAVQDSRGRAVPVTEGEAAEARQQLARAGVYAECSSATVLAAALRLQDEGWLRAGDRVVLVVTSHGFKDGGEFVRSASR</sequence>
<dbReference type="eggNOG" id="COG0498">
    <property type="taxonomic scope" value="Bacteria"/>
</dbReference>
<dbReference type="Proteomes" id="UP000008915">
    <property type="component" value="Chromosome"/>
</dbReference>
<protein>
    <submittedName>
        <fullName evidence="4">Pyridoxal-5'-phosphate-dependent protein beta subunit</fullName>
    </submittedName>
</protein>
<evidence type="ECO:0000256" key="2">
    <source>
        <dbReference type="ARBA" id="ARBA00022898"/>
    </source>
</evidence>
<evidence type="ECO:0000313" key="5">
    <source>
        <dbReference type="Proteomes" id="UP000008915"/>
    </source>
</evidence>
<evidence type="ECO:0000259" key="3">
    <source>
        <dbReference type="Pfam" id="PF00291"/>
    </source>
</evidence>
<dbReference type="PANTHER" id="PTHR10314">
    <property type="entry name" value="CYSTATHIONINE BETA-SYNTHASE"/>
    <property type="match status" value="1"/>
</dbReference>
<organism evidence="4 5">
    <name type="scientific">Thermaerobacter marianensis (strain ATCC 700841 / DSM 12885 / JCM 10246 / 7p75a)</name>
    <dbReference type="NCBI Taxonomy" id="644966"/>
    <lineage>
        <taxon>Bacteria</taxon>
        <taxon>Bacillati</taxon>
        <taxon>Bacillota</taxon>
        <taxon>Clostridia</taxon>
        <taxon>Eubacteriales</taxon>
        <taxon>Clostridiales Family XVII. Incertae Sedis</taxon>
        <taxon>Thermaerobacter</taxon>
    </lineage>
</organism>
<dbReference type="EMBL" id="CP002344">
    <property type="protein sequence ID" value="ADU52067.1"/>
    <property type="molecule type" value="Genomic_DNA"/>
</dbReference>
<dbReference type="OrthoDB" id="9778118at2"/>